<reference evidence="1" key="1">
    <citation type="submission" date="2014-11" db="EMBL/GenBank/DDBJ databases">
        <authorList>
            <person name="Amaro Gonzalez C."/>
        </authorList>
    </citation>
    <scope>NUCLEOTIDE SEQUENCE</scope>
</reference>
<protein>
    <submittedName>
        <fullName evidence="1">Uncharacterized protein</fullName>
    </submittedName>
</protein>
<sequence>MDMLWYRTVW</sequence>
<proteinExistence type="predicted"/>
<dbReference type="EMBL" id="GBXM01005574">
    <property type="protein sequence ID" value="JAI03004.1"/>
    <property type="molecule type" value="Transcribed_RNA"/>
</dbReference>
<evidence type="ECO:0000313" key="1">
    <source>
        <dbReference type="EMBL" id="JAI03004.1"/>
    </source>
</evidence>
<reference evidence="1" key="2">
    <citation type="journal article" date="2015" name="Fish Shellfish Immunol.">
        <title>Early steps in the European eel (Anguilla anguilla)-Vibrio vulnificus interaction in the gills: Role of the RtxA13 toxin.</title>
        <authorList>
            <person name="Callol A."/>
            <person name="Pajuelo D."/>
            <person name="Ebbesson L."/>
            <person name="Teles M."/>
            <person name="MacKenzie S."/>
            <person name="Amaro C."/>
        </authorList>
    </citation>
    <scope>NUCLEOTIDE SEQUENCE</scope>
</reference>
<accession>A0A0E9XMS7</accession>
<organism evidence="1">
    <name type="scientific">Anguilla anguilla</name>
    <name type="common">European freshwater eel</name>
    <name type="synonym">Muraena anguilla</name>
    <dbReference type="NCBI Taxonomy" id="7936"/>
    <lineage>
        <taxon>Eukaryota</taxon>
        <taxon>Metazoa</taxon>
        <taxon>Chordata</taxon>
        <taxon>Craniata</taxon>
        <taxon>Vertebrata</taxon>
        <taxon>Euteleostomi</taxon>
        <taxon>Actinopterygii</taxon>
        <taxon>Neopterygii</taxon>
        <taxon>Teleostei</taxon>
        <taxon>Anguilliformes</taxon>
        <taxon>Anguillidae</taxon>
        <taxon>Anguilla</taxon>
    </lineage>
</organism>
<name>A0A0E9XMS7_ANGAN</name>